<evidence type="ECO:0000313" key="4">
    <source>
        <dbReference type="Proteomes" id="UP000001548"/>
    </source>
</evidence>
<dbReference type="CDD" id="cd02576">
    <property type="entry name" value="PseudoU_synth_ScPUS7"/>
    <property type="match status" value="1"/>
</dbReference>
<dbReference type="SMR" id="A8BXT0"/>
<dbReference type="GeneID" id="5697137"/>
<dbReference type="OMA" id="WINYFGH"/>
<comment type="caution">
    <text evidence="3">The sequence shown here is derived from an EMBL/GenBank/DDBJ whole genome shotgun (WGS) entry which is preliminary data.</text>
</comment>
<dbReference type="Pfam" id="PF01142">
    <property type="entry name" value="TruD"/>
    <property type="match status" value="1"/>
</dbReference>
<dbReference type="SUPFAM" id="SSF55120">
    <property type="entry name" value="Pseudouridine synthase"/>
    <property type="match status" value="1"/>
</dbReference>
<dbReference type="RefSeq" id="XP_001704282.1">
    <property type="nucleotide sequence ID" value="XM_001704230.1"/>
</dbReference>
<evidence type="ECO:0000256" key="2">
    <source>
        <dbReference type="ARBA" id="ARBA00023235"/>
    </source>
</evidence>
<dbReference type="PANTHER" id="PTHR13326:SF21">
    <property type="entry name" value="PSEUDOURIDYLATE SYNTHASE PUS7L"/>
    <property type="match status" value="1"/>
</dbReference>
<dbReference type="InterPro" id="IPR011760">
    <property type="entry name" value="PsdUridine_synth_TruD_insert"/>
</dbReference>
<dbReference type="KEGG" id="gla:GL50803_006702"/>
<accession>A8BXT0</accession>
<dbReference type="InterPro" id="IPR042214">
    <property type="entry name" value="TruD_catalytic"/>
</dbReference>
<dbReference type="GO" id="GO:0005634">
    <property type="term" value="C:nucleus"/>
    <property type="evidence" value="ECO:0000318"/>
    <property type="project" value="GO_Central"/>
</dbReference>
<keyword evidence="2" id="KW-0413">Isomerase</keyword>
<dbReference type="Proteomes" id="UP000001548">
    <property type="component" value="Unassembled WGS sequence"/>
</dbReference>
<name>A8BXT0_GIAIC</name>
<sequence>MTLNLTPYAPDIGVTCLLTDQVTPVPALIKLYYSDFIVRELDLDGTCVRLKETAVPVEPELDAYNYYLSEPEVKRVQLSAAIQTAPELDYLSAENRELLAAIYSAPSSVSLETTSPRFFPMPSSKEARRSVHNMLNSMNRIDIATSTVIDPGEGDGEQTYRLKIQPQKPRVPRPSEKYTHFVLEKAGLDTMQAIISMVAKMLPQFRCKVNDFTYRGTKDKRGATVQRVCAKGVWPSVLSATSINSSGMYLQVGDFSFSSEPLHLGAHLGNSFELILRGIPHTATENIGRRLSTLKSQGFINYFGYQRFGSRSTGTHRIGAAILSGQYSDALWMIVKSSIECKLKSTVTICSSFKDVMISIANKDAKMFEDSLPKLLDDAGKSMGAFTSTLRLVKEAKDPLRALLKHVPRSMQTMYIHAFQAYLFNLATSRCITRIKNEIANGKRKVETNCLLLNDPVYVRSATTRIGDKVHLVSTDDLIKGTYALNDLAIPLLGTKTTQLLADAASKFPQSLLADVYEAYKDALLPNGLSFDFLSTMTRRIIVPKELSSLLRAFVPVGDIRLLIVMPKDLEMCWIGHASLTDILGITDIDILAGKQPHVFSEVPTMEPFSTISDSKTDYRSLALRFSLPSSAYATEFLRELLGTTVDPDSQKSLLAHYKINITNATELDDPEWLQQLE</sequence>
<keyword evidence="4" id="KW-1185">Reference proteome</keyword>
<dbReference type="AlphaFoldDB" id="A8BXT0"/>
<dbReference type="PROSITE" id="PS50984">
    <property type="entry name" value="TRUD"/>
    <property type="match status" value="1"/>
</dbReference>
<comment type="similarity">
    <text evidence="1">Belongs to the pseudouridine synthase TruD family.</text>
</comment>
<dbReference type="EMBL" id="AACB03000001">
    <property type="protein sequence ID" value="KAE8304614.1"/>
    <property type="molecule type" value="Genomic_DNA"/>
</dbReference>
<evidence type="ECO:0000313" key="3">
    <source>
        <dbReference type="EMBL" id="KAE8304614.1"/>
    </source>
</evidence>
<reference evidence="3 4" key="1">
    <citation type="journal article" date="2007" name="Science">
        <title>Genomic minimalism in the early diverging intestinal parasite Giardia lamblia.</title>
        <authorList>
            <person name="Morrison H.G."/>
            <person name="McArthur A.G."/>
            <person name="Gillin F.D."/>
            <person name="Aley S.B."/>
            <person name="Adam R.D."/>
            <person name="Olsen G.J."/>
            <person name="Best A.A."/>
            <person name="Cande W.Z."/>
            <person name="Chen F."/>
            <person name="Cipriano M.J."/>
            <person name="Davids B.J."/>
            <person name="Dawson S.C."/>
            <person name="Elmendorf H.G."/>
            <person name="Hehl A.B."/>
            <person name="Holder M.E."/>
            <person name="Huse S.M."/>
            <person name="Kim U.U."/>
            <person name="Lasek-Nesselquist E."/>
            <person name="Manning G."/>
            <person name="Nigam A."/>
            <person name="Nixon J.E."/>
            <person name="Palm D."/>
            <person name="Passamaneck N.E."/>
            <person name="Prabhu A."/>
            <person name="Reich C.I."/>
            <person name="Reiner D.S."/>
            <person name="Samuelson J."/>
            <person name="Svard S.G."/>
            <person name="Sogin M.L."/>
        </authorList>
    </citation>
    <scope>NUCLEOTIDE SEQUENCE [LARGE SCALE GENOMIC DNA]</scope>
    <source>
        <strain evidence="3 4">WB C6</strain>
    </source>
</reference>
<dbReference type="VEuPathDB" id="GiardiaDB:GL50803_6702"/>
<dbReference type="PIRSF" id="PIRSF037016">
    <property type="entry name" value="Pseudouridin_synth_euk_prd"/>
    <property type="match status" value="1"/>
</dbReference>
<organism evidence="3 4">
    <name type="scientific">Giardia intestinalis (strain ATCC 50803 / WB clone C6)</name>
    <name type="common">Giardia lamblia</name>
    <dbReference type="NCBI Taxonomy" id="184922"/>
    <lineage>
        <taxon>Eukaryota</taxon>
        <taxon>Metamonada</taxon>
        <taxon>Diplomonadida</taxon>
        <taxon>Hexamitidae</taxon>
        <taxon>Giardiinae</taxon>
        <taxon>Giardia</taxon>
    </lineage>
</organism>
<dbReference type="Gene3D" id="3.30.2350.20">
    <property type="entry name" value="TruD, catalytic domain"/>
    <property type="match status" value="2"/>
</dbReference>
<dbReference type="HOGENOM" id="CLU_005281_0_2_1"/>
<dbReference type="GO" id="GO:0001522">
    <property type="term" value="P:pseudouridine synthesis"/>
    <property type="evidence" value="ECO:0000318"/>
    <property type="project" value="GO_Central"/>
</dbReference>
<dbReference type="STRING" id="184922.A8BXT0"/>
<protein>
    <submittedName>
        <fullName evidence="3">tRNA pseudouridine13 synthase</fullName>
    </submittedName>
</protein>
<gene>
    <name evidence="3" type="ORF">GL50803_006702</name>
</gene>
<dbReference type="PANTHER" id="PTHR13326">
    <property type="entry name" value="TRNA PSEUDOURIDINE SYNTHASE D"/>
    <property type="match status" value="1"/>
</dbReference>
<dbReference type="GO" id="GO:0003723">
    <property type="term" value="F:RNA binding"/>
    <property type="evidence" value="ECO:0007669"/>
    <property type="project" value="InterPro"/>
</dbReference>
<dbReference type="GO" id="GO:0009982">
    <property type="term" value="F:pseudouridine synthase activity"/>
    <property type="evidence" value="ECO:0000318"/>
    <property type="project" value="GO_Central"/>
</dbReference>
<dbReference type="InterPro" id="IPR020103">
    <property type="entry name" value="PsdUridine_synth_cat_dom_sf"/>
</dbReference>
<dbReference type="FunCoup" id="A8BXT0">
    <property type="interactions" value="252"/>
</dbReference>
<dbReference type="InterPro" id="IPR001656">
    <property type="entry name" value="PsdUridine_synth_TruD"/>
</dbReference>
<evidence type="ECO:0000256" key="1">
    <source>
        <dbReference type="ARBA" id="ARBA00007953"/>
    </source>
</evidence>
<proteinExistence type="inferred from homology"/>